<proteinExistence type="predicted"/>
<gene>
    <name evidence="2" type="ORF">G2W53_024179</name>
</gene>
<comment type="caution">
    <text evidence="2">The sequence shown here is derived from an EMBL/GenBank/DDBJ whole genome shotgun (WGS) entry which is preliminary data.</text>
</comment>
<evidence type="ECO:0000313" key="2">
    <source>
        <dbReference type="EMBL" id="KAF7818724.1"/>
    </source>
</evidence>
<organism evidence="2 3">
    <name type="scientific">Senna tora</name>
    <dbReference type="NCBI Taxonomy" id="362788"/>
    <lineage>
        <taxon>Eukaryota</taxon>
        <taxon>Viridiplantae</taxon>
        <taxon>Streptophyta</taxon>
        <taxon>Embryophyta</taxon>
        <taxon>Tracheophyta</taxon>
        <taxon>Spermatophyta</taxon>
        <taxon>Magnoliopsida</taxon>
        <taxon>eudicotyledons</taxon>
        <taxon>Gunneridae</taxon>
        <taxon>Pentapetalae</taxon>
        <taxon>rosids</taxon>
        <taxon>fabids</taxon>
        <taxon>Fabales</taxon>
        <taxon>Fabaceae</taxon>
        <taxon>Caesalpinioideae</taxon>
        <taxon>Cassia clade</taxon>
        <taxon>Senna</taxon>
    </lineage>
</organism>
<sequence>MEKSDIEVKKKEVSREGKGVHHV</sequence>
<accession>A0A834TBV3</accession>
<dbReference type="AlphaFoldDB" id="A0A834TBV3"/>
<dbReference type="Proteomes" id="UP000634136">
    <property type="component" value="Unassembled WGS sequence"/>
</dbReference>
<evidence type="ECO:0000256" key="1">
    <source>
        <dbReference type="SAM" id="MobiDB-lite"/>
    </source>
</evidence>
<feature type="region of interest" description="Disordered" evidence="1">
    <location>
        <begin position="1"/>
        <end position="23"/>
    </location>
</feature>
<protein>
    <submittedName>
        <fullName evidence="2">Uncharacterized protein</fullName>
    </submittedName>
</protein>
<reference evidence="2" key="1">
    <citation type="submission" date="2020-09" db="EMBL/GenBank/DDBJ databases">
        <title>Genome-Enabled Discovery of Anthraquinone Biosynthesis in Senna tora.</title>
        <authorList>
            <person name="Kang S.-H."/>
            <person name="Pandey R.P."/>
            <person name="Lee C.-M."/>
            <person name="Sim J.-S."/>
            <person name="Jeong J.-T."/>
            <person name="Choi B.-S."/>
            <person name="Jung M."/>
            <person name="Ginzburg D."/>
            <person name="Zhao K."/>
            <person name="Won S.Y."/>
            <person name="Oh T.-J."/>
            <person name="Yu Y."/>
            <person name="Kim N.-H."/>
            <person name="Lee O.R."/>
            <person name="Lee T.-H."/>
            <person name="Bashyal P."/>
            <person name="Kim T.-S."/>
            <person name="Lee W.-H."/>
            <person name="Kawkins C."/>
            <person name="Kim C.-K."/>
            <person name="Kim J.S."/>
            <person name="Ahn B.O."/>
            <person name="Rhee S.Y."/>
            <person name="Sohng J.K."/>
        </authorList>
    </citation>
    <scope>NUCLEOTIDE SEQUENCE</scope>
    <source>
        <tissue evidence="2">Leaf</tissue>
    </source>
</reference>
<evidence type="ECO:0000313" key="3">
    <source>
        <dbReference type="Proteomes" id="UP000634136"/>
    </source>
</evidence>
<name>A0A834TBV3_9FABA</name>
<dbReference type="EMBL" id="JAAIUW010000008">
    <property type="protein sequence ID" value="KAF7818724.1"/>
    <property type="molecule type" value="Genomic_DNA"/>
</dbReference>
<keyword evidence="3" id="KW-1185">Reference proteome</keyword>